<keyword evidence="6 10" id="KW-0482">Metalloprotease</keyword>
<feature type="signal peptide" evidence="11">
    <location>
        <begin position="1"/>
        <end position="25"/>
    </location>
</feature>
<keyword evidence="4 10" id="KW-0378">Hydrolase</keyword>
<dbReference type="EMBL" id="CAIIXF020000007">
    <property type="protein sequence ID" value="CAH1789737.1"/>
    <property type="molecule type" value="Genomic_DNA"/>
</dbReference>
<dbReference type="PRINTS" id="PR00480">
    <property type="entry name" value="ASTACIN"/>
</dbReference>
<evidence type="ECO:0000313" key="13">
    <source>
        <dbReference type="EMBL" id="CAH1789737.1"/>
    </source>
</evidence>
<feature type="active site" evidence="10">
    <location>
        <position position="147"/>
    </location>
</feature>
<dbReference type="SUPFAM" id="SSF55486">
    <property type="entry name" value="Metalloproteases ('zincins'), catalytic domain"/>
    <property type="match status" value="1"/>
</dbReference>
<dbReference type="InterPro" id="IPR006026">
    <property type="entry name" value="Peptidase_Metallo"/>
</dbReference>
<dbReference type="AlphaFoldDB" id="A0A8J1TRC4"/>
<dbReference type="GO" id="GO:0006508">
    <property type="term" value="P:proteolysis"/>
    <property type="evidence" value="ECO:0007669"/>
    <property type="project" value="UniProtKB-KW"/>
</dbReference>
<evidence type="ECO:0000256" key="7">
    <source>
        <dbReference type="ARBA" id="ARBA00023145"/>
    </source>
</evidence>
<dbReference type="InterPro" id="IPR036208">
    <property type="entry name" value="VHL_sf"/>
</dbReference>
<evidence type="ECO:0000256" key="10">
    <source>
        <dbReference type="PROSITE-ProRule" id="PRU01211"/>
    </source>
</evidence>
<keyword evidence="3 11" id="KW-0732">Signal</keyword>
<feature type="chain" id="PRO_5042621067" description="Metalloendopeptidase" evidence="11">
    <location>
        <begin position="26"/>
        <end position="364"/>
    </location>
</feature>
<dbReference type="OrthoDB" id="291007at2759"/>
<accession>A0A8J1TRC4</accession>
<dbReference type="InterPro" id="IPR037140">
    <property type="entry name" value="VHL_beta_dom_sf"/>
</dbReference>
<dbReference type="InterPro" id="IPR034035">
    <property type="entry name" value="Astacin-like_dom"/>
</dbReference>
<keyword evidence="5 10" id="KW-0862">Zinc</keyword>
<dbReference type="PANTHER" id="PTHR10127:SF780">
    <property type="entry name" value="METALLOENDOPEPTIDASE"/>
    <property type="match status" value="1"/>
</dbReference>
<evidence type="ECO:0000313" key="14">
    <source>
        <dbReference type="Proteomes" id="UP000749559"/>
    </source>
</evidence>
<keyword evidence="9" id="KW-0325">Glycoprotein</keyword>
<comment type="cofactor">
    <cofactor evidence="10 11">
        <name>Zn(2+)</name>
        <dbReference type="ChEBI" id="CHEBI:29105"/>
    </cofactor>
    <text evidence="10 11">Binds 1 zinc ion per subunit.</text>
</comment>
<keyword evidence="7" id="KW-0865">Zymogen</keyword>
<dbReference type="EC" id="3.4.24.-" evidence="11"/>
<dbReference type="InterPro" id="IPR001506">
    <property type="entry name" value="Peptidase_M12A"/>
</dbReference>
<dbReference type="SUPFAM" id="SSF49468">
    <property type="entry name" value="VHL"/>
    <property type="match status" value="1"/>
</dbReference>
<keyword evidence="1 10" id="KW-0645">Protease</keyword>
<dbReference type="Proteomes" id="UP000749559">
    <property type="component" value="Unassembled WGS sequence"/>
</dbReference>
<dbReference type="Gene3D" id="3.40.390.10">
    <property type="entry name" value="Collagenase (Catalytic Domain)"/>
    <property type="match status" value="1"/>
</dbReference>
<keyword evidence="2 10" id="KW-0479">Metal-binding</keyword>
<evidence type="ECO:0000256" key="1">
    <source>
        <dbReference type="ARBA" id="ARBA00022670"/>
    </source>
</evidence>
<evidence type="ECO:0000256" key="3">
    <source>
        <dbReference type="ARBA" id="ARBA00022729"/>
    </source>
</evidence>
<evidence type="ECO:0000256" key="6">
    <source>
        <dbReference type="ARBA" id="ARBA00023049"/>
    </source>
</evidence>
<dbReference type="InterPro" id="IPR024079">
    <property type="entry name" value="MetalloPept_cat_dom_sf"/>
</dbReference>
<organism evidence="13 14">
    <name type="scientific">Owenia fusiformis</name>
    <name type="common">Polychaete worm</name>
    <dbReference type="NCBI Taxonomy" id="6347"/>
    <lineage>
        <taxon>Eukaryota</taxon>
        <taxon>Metazoa</taxon>
        <taxon>Spiralia</taxon>
        <taxon>Lophotrochozoa</taxon>
        <taxon>Annelida</taxon>
        <taxon>Polychaeta</taxon>
        <taxon>Sedentaria</taxon>
        <taxon>Canalipalpata</taxon>
        <taxon>Sabellida</taxon>
        <taxon>Oweniida</taxon>
        <taxon>Oweniidae</taxon>
        <taxon>Owenia</taxon>
    </lineage>
</organism>
<dbReference type="CDD" id="cd04280">
    <property type="entry name" value="ZnMc_astacin_like"/>
    <property type="match status" value="1"/>
</dbReference>
<evidence type="ECO:0000256" key="8">
    <source>
        <dbReference type="ARBA" id="ARBA00023157"/>
    </source>
</evidence>
<evidence type="ECO:0000256" key="2">
    <source>
        <dbReference type="ARBA" id="ARBA00022723"/>
    </source>
</evidence>
<feature type="binding site" evidence="10">
    <location>
        <position position="156"/>
    </location>
    <ligand>
        <name>Zn(2+)</name>
        <dbReference type="ChEBI" id="CHEBI:29105"/>
        <note>catalytic</note>
    </ligand>
</feature>
<gene>
    <name evidence="13" type="ORF">OFUS_LOCUS15043</name>
</gene>
<keyword evidence="8" id="KW-1015">Disulfide bond</keyword>
<feature type="region of interest" description="Disordered" evidence="12">
    <location>
        <begin position="255"/>
        <end position="288"/>
    </location>
</feature>
<comment type="caution">
    <text evidence="10">Lacks conserved residue(s) required for the propagation of feature annotation.</text>
</comment>
<comment type="caution">
    <text evidence="13">The sequence shown here is derived from an EMBL/GenBank/DDBJ whole genome shotgun (WGS) entry which is preliminary data.</text>
</comment>
<dbReference type="PROSITE" id="PS51864">
    <property type="entry name" value="ASTACIN"/>
    <property type="match status" value="1"/>
</dbReference>
<evidence type="ECO:0000256" key="11">
    <source>
        <dbReference type="RuleBase" id="RU361183"/>
    </source>
</evidence>
<evidence type="ECO:0000256" key="4">
    <source>
        <dbReference type="ARBA" id="ARBA00022801"/>
    </source>
</evidence>
<dbReference type="SMART" id="SM00235">
    <property type="entry name" value="ZnMc"/>
    <property type="match status" value="1"/>
</dbReference>
<sequence length="364" mass="40142">LHYQISKMIRTVLLLAIVSLSWVSSAPTLEEGDLFEGDIVLPDGVEDPYSEEDNYNAIRRASALWPGGVVPYTMSATMSSKDRTTFNAAIADYERYTCLRWVPRTTESAYVDIIRAGGCYSSVGRTGRKQSLSLGNGCWNKGIIIHEMMHAIGFWHEQSRLDRDNYITIAYQNIRKGMEHNFKKMTSSQATDILSYDYGSIMHYGERAFSVNRQPTLIAKRKGVAMGQRAGFSALDSQKIGKLYAGVCGSGKGGITSRPTVRPTIRPTPRPGGVCNGASGRRSGSGGRPIRATFINRTNRTVRLHWVNFNGGLSAGWLIGAGRRILINTNTNHPFVARVERGQWLKVGGECAHAPRSSVISITY</sequence>
<dbReference type="PANTHER" id="PTHR10127">
    <property type="entry name" value="DISCOIDIN, CUB, EGF, LAMININ , AND ZINC METALLOPROTEASE DOMAIN CONTAINING"/>
    <property type="match status" value="1"/>
</dbReference>
<feature type="compositionally biased region" description="Low complexity" evidence="12">
    <location>
        <begin position="256"/>
        <end position="267"/>
    </location>
</feature>
<dbReference type="GO" id="GO:0004222">
    <property type="term" value="F:metalloendopeptidase activity"/>
    <property type="evidence" value="ECO:0007669"/>
    <property type="project" value="UniProtKB-UniRule"/>
</dbReference>
<reference evidence="13" key="1">
    <citation type="submission" date="2022-03" db="EMBL/GenBank/DDBJ databases">
        <authorList>
            <person name="Martin C."/>
        </authorList>
    </citation>
    <scope>NUCLEOTIDE SEQUENCE</scope>
</reference>
<dbReference type="GO" id="GO:0008270">
    <property type="term" value="F:zinc ion binding"/>
    <property type="evidence" value="ECO:0007669"/>
    <property type="project" value="UniProtKB-UniRule"/>
</dbReference>
<proteinExistence type="predicted"/>
<dbReference type="FunFam" id="3.40.390.10:FF:000015">
    <property type="entry name" value="Meprin A subunit"/>
    <property type="match status" value="1"/>
</dbReference>
<evidence type="ECO:0000256" key="9">
    <source>
        <dbReference type="ARBA" id="ARBA00023180"/>
    </source>
</evidence>
<evidence type="ECO:0000256" key="5">
    <source>
        <dbReference type="ARBA" id="ARBA00022833"/>
    </source>
</evidence>
<feature type="binding site" evidence="10">
    <location>
        <position position="150"/>
    </location>
    <ligand>
        <name>Zn(2+)</name>
        <dbReference type="ChEBI" id="CHEBI:29105"/>
        <note>catalytic</note>
    </ligand>
</feature>
<feature type="non-terminal residue" evidence="13">
    <location>
        <position position="1"/>
    </location>
</feature>
<dbReference type="Pfam" id="PF01400">
    <property type="entry name" value="Astacin"/>
    <property type="match status" value="1"/>
</dbReference>
<dbReference type="Gene3D" id="2.60.40.780">
    <property type="entry name" value="von Hippel-Lindau disease tumour suppressor, beta domain"/>
    <property type="match status" value="1"/>
</dbReference>
<protein>
    <recommendedName>
        <fullName evidence="11">Metalloendopeptidase</fullName>
        <ecNumber evidence="11">3.4.24.-</ecNumber>
    </recommendedName>
</protein>
<feature type="binding site" evidence="10">
    <location>
        <position position="146"/>
    </location>
    <ligand>
        <name>Zn(2+)</name>
        <dbReference type="ChEBI" id="CHEBI:29105"/>
        <note>catalytic</note>
    </ligand>
</feature>
<evidence type="ECO:0000256" key="12">
    <source>
        <dbReference type="SAM" id="MobiDB-lite"/>
    </source>
</evidence>
<keyword evidence="14" id="KW-1185">Reference proteome</keyword>
<name>A0A8J1TRC4_OWEFU</name>